<feature type="transmembrane region" description="Helical" evidence="2">
    <location>
        <begin position="356"/>
        <end position="375"/>
    </location>
</feature>
<dbReference type="RefSeq" id="WP_213485842.1">
    <property type="nucleotide sequence ID" value="NZ_CAJRAY010000083.1"/>
</dbReference>
<protein>
    <submittedName>
        <fullName evidence="4">Sporulation-killing factor biosynthesis protein skfC</fullName>
    </submittedName>
</protein>
<feature type="transmembrane region" description="Helical" evidence="2">
    <location>
        <begin position="504"/>
        <end position="524"/>
    </location>
</feature>
<dbReference type="Proteomes" id="UP000681526">
    <property type="component" value="Unassembled WGS sequence"/>
</dbReference>
<dbReference type="Pfam" id="PF02517">
    <property type="entry name" value="Rce1-like"/>
    <property type="match status" value="1"/>
</dbReference>
<reference evidence="4 5" key="1">
    <citation type="submission" date="2021-04" db="EMBL/GenBank/DDBJ databases">
        <authorList>
            <person name="Rakotoarivonina H."/>
        </authorList>
    </citation>
    <scope>NUCLEOTIDE SEQUENCE [LARGE SCALE GENOMIC DNA]</scope>
    <source>
        <strain evidence="4 5">XE</strain>
    </source>
</reference>
<evidence type="ECO:0000313" key="4">
    <source>
        <dbReference type="EMBL" id="CAG5091796.1"/>
    </source>
</evidence>
<feature type="domain" description="CAAX prenyl protease 2/Lysostaphin resistance protein A-like" evidence="3">
    <location>
        <begin position="396"/>
        <end position="489"/>
    </location>
</feature>
<keyword evidence="2" id="KW-0812">Transmembrane</keyword>
<feature type="transmembrane region" description="Helical" evidence="2">
    <location>
        <begin position="395"/>
        <end position="414"/>
    </location>
</feature>
<keyword evidence="5" id="KW-1185">Reference proteome</keyword>
<feature type="compositionally biased region" description="Low complexity" evidence="1">
    <location>
        <begin position="544"/>
        <end position="555"/>
    </location>
</feature>
<feature type="transmembrane region" description="Helical" evidence="2">
    <location>
        <begin position="235"/>
        <end position="255"/>
    </location>
</feature>
<feature type="transmembrane region" description="Helical" evidence="2">
    <location>
        <begin position="12"/>
        <end position="30"/>
    </location>
</feature>
<feature type="transmembrane region" description="Helical" evidence="2">
    <location>
        <begin position="426"/>
        <end position="447"/>
    </location>
</feature>
<feature type="transmembrane region" description="Helical" evidence="2">
    <location>
        <begin position="453"/>
        <end position="472"/>
    </location>
</feature>
<feature type="compositionally biased region" description="Pro residues" evidence="1">
    <location>
        <begin position="531"/>
        <end position="543"/>
    </location>
</feature>
<keyword evidence="2" id="KW-0472">Membrane</keyword>
<feature type="transmembrane region" description="Helical" evidence="2">
    <location>
        <begin position="479"/>
        <end position="498"/>
    </location>
</feature>
<sequence length="555" mass="61508">MQRGITQPNWRLLLGAGAAGLLLFLIFQIAPEVSRIIRDPDATRHIAKAEAEAAAVRFAEEHFGGAFEPAGTVHQIQERLYGYLSREDLGEDYEERYGRQYPVETWQVEMHGKHGEVLFVHVHMDTGEVVAWNELPGKGGRKLEFGAASLAARAFAIERGYPEQALHLRGLPEDGTIVFDAEDQIGDAKLTLRINVRQAEDGTVRVTSFKPVFEVPDDYADYVERQDQIASILTFAGYMGLSFVLFVIAIIYAALLRRQTSFARGLLLSGIFLVFYQINNINMFDGIRASVGESAQAGPFTVFMTVLQVLYTLGVAVSVWFAFVGGDGLWRSMGYNLWRRRGEPGFGADVWQAMKIGYCAAFALLGLQAVIFLVMEKGFGIWSSADVTQSTLNFRWAWLFPLLAWCAAISEEAMYRLFGVGLFKRWFRNTAAACVIPTVIWALGHVAYPLYPWSTRLIELTILGLLFCWLFVRFGFAAALFAHAVFDLVLMATSLMLLGGADAIAAGIFYIVHPVGIAWLIHWWDRRRPPKPSAPAPKAPVPAAPASAAGDPDPA</sequence>
<accession>A0ABN7S4G0</accession>
<evidence type="ECO:0000313" key="5">
    <source>
        <dbReference type="Proteomes" id="UP000681526"/>
    </source>
</evidence>
<feature type="transmembrane region" description="Helical" evidence="2">
    <location>
        <begin position="309"/>
        <end position="330"/>
    </location>
</feature>
<name>A0ABN7S4G0_THEXY</name>
<dbReference type="EMBL" id="CAJRAY010000083">
    <property type="protein sequence ID" value="CAG5091796.1"/>
    <property type="molecule type" value="Genomic_DNA"/>
</dbReference>
<evidence type="ECO:0000256" key="2">
    <source>
        <dbReference type="SAM" id="Phobius"/>
    </source>
</evidence>
<proteinExistence type="predicted"/>
<gene>
    <name evidence="4" type="primary">txxe3515-skfC</name>
    <name evidence="4" type="ORF">TXXE_16445</name>
</gene>
<keyword evidence="2" id="KW-1133">Transmembrane helix</keyword>
<dbReference type="InterPro" id="IPR003675">
    <property type="entry name" value="Rce1/LyrA-like_dom"/>
</dbReference>
<evidence type="ECO:0000259" key="3">
    <source>
        <dbReference type="Pfam" id="PF02517"/>
    </source>
</evidence>
<comment type="caution">
    <text evidence="4">The sequence shown here is derived from an EMBL/GenBank/DDBJ whole genome shotgun (WGS) entry which is preliminary data.</text>
</comment>
<evidence type="ECO:0000256" key="1">
    <source>
        <dbReference type="SAM" id="MobiDB-lite"/>
    </source>
</evidence>
<feature type="transmembrane region" description="Helical" evidence="2">
    <location>
        <begin position="262"/>
        <end position="278"/>
    </location>
</feature>
<feature type="region of interest" description="Disordered" evidence="1">
    <location>
        <begin position="530"/>
        <end position="555"/>
    </location>
</feature>
<organism evidence="4 5">
    <name type="scientific">Thermobacillus xylanilyticus</name>
    <dbReference type="NCBI Taxonomy" id="76633"/>
    <lineage>
        <taxon>Bacteria</taxon>
        <taxon>Bacillati</taxon>
        <taxon>Bacillota</taxon>
        <taxon>Bacilli</taxon>
        <taxon>Bacillales</taxon>
        <taxon>Paenibacillaceae</taxon>
        <taxon>Thermobacillus</taxon>
    </lineage>
</organism>